<dbReference type="PANTHER" id="PTHR30465">
    <property type="entry name" value="INNER MEMBRANE ABC TRANSPORTER"/>
    <property type="match status" value="1"/>
</dbReference>
<sequence length="401" mass="45246">MEIIKEELENLIEKVSDNPLNKKSSHKILYQINHGFQESVLILDEFCKKHSLLTYSLKRIFFALITIYLAIIVVFWMISFVVKDEVLIADLSSKFAKMGIERGDTRYNKILENRKEALGVSGPLIYQILNYLKNVTPLFPKTVQTSPILNDITGNIETTPVVKWFYLGLALKPTNKPIFTPVSEIFSSGMKISFVVGFIGTSFGYILGIPLGVYAAIKKDKTADNVINWYSLIMFALPTLVTIKVFYEISMGLGSHTSWTTGGLYTRMFPILAIILLMVPGVAFMTRRYVVDEMNADYTRFATAKGMGEKYVFFVHVFRNSFIRMVRGMPGAFIFTIFGTSLLIERTWNIQGMTYFVIGAMGSKDLFTVMGFVVISSFLGIFANLIGDLLLAILDPRVKLS</sequence>
<evidence type="ECO:0000256" key="5">
    <source>
        <dbReference type="ARBA" id="ARBA00022989"/>
    </source>
</evidence>
<dbReference type="Proteomes" id="UP000239010">
    <property type="component" value="Unassembled WGS sequence"/>
</dbReference>
<feature type="transmembrane region" description="Helical" evidence="7">
    <location>
        <begin position="60"/>
        <end position="82"/>
    </location>
</feature>
<evidence type="ECO:0000256" key="2">
    <source>
        <dbReference type="ARBA" id="ARBA00022448"/>
    </source>
</evidence>
<evidence type="ECO:0000256" key="6">
    <source>
        <dbReference type="ARBA" id="ARBA00023136"/>
    </source>
</evidence>
<evidence type="ECO:0000313" key="10">
    <source>
        <dbReference type="Proteomes" id="UP000239010"/>
    </source>
</evidence>
<keyword evidence="4 7" id="KW-0812">Transmembrane</keyword>
<dbReference type="SUPFAM" id="SSF161098">
    <property type="entry name" value="MetI-like"/>
    <property type="match status" value="1"/>
</dbReference>
<dbReference type="EMBL" id="PHND01000001">
    <property type="protein sequence ID" value="PPE04751.1"/>
    <property type="molecule type" value="Genomic_DNA"/>
</dbReference>
<evidence type="ECO:0000259" key="8">
    <source>
        <dbReference type="PROSITE" id="PS50928"/>
    </source>
</evidence>
<keyword evidence="2 7" id="KW-0813">Transport</keyword>
<feature type="transmembrane region" description="Helical" evidence="7">
    <location>
        <begin position="368"/>
        <end position="394"/>
    </location>
</feature>
<dbReference type="InterPro" id="IPR000515">
    <property type="entry name" value="MetI-like"/>
</dbReference>
<dbReference type="PANTHER" id="PTHR30465:SF0">
    <property type="entry name" value="OLIGOPEPTIDE TRANSPORT SYSTEM PERMEASE PROTEIN APPB"/>
    <property type="match status" value="1"/>
</dbReference>
<feature type="transmembrane region" description="Helical" evidence="7">
    <location>
        <begin position="192"/>
        <end position="217"/>
    </location>
</feature>
<feature type="transmembrane region" description="Helical" evidence="7">
    <location>
        <begin position="267"/>
        <end position="285"/>
    </location>
</feature>
<organism evidence="9 10">
    <name type="scientific">Entomoplasma ellychniae</name>
    <dbReference type="NCBI Taxonomy" id="2114"/>
    <lineage>
        <taxon>Bacteria</taxon>
        <taxon>Bacillati</taxon>
        <taxon>Mycoplasmatota</taxon>
        <taxon>Mollicutes</taxon>
        <taxon>Entomoplasmatales</taxon>
        <taxon>Entomoplasmataceae</taxon>
        <taxon>Entomoplasma</taxon>
    </lineage>
</organism>
<dbReference type="InterPro" id="IPR035906">
    <property type="entry name" value="MetI-like_sf"/>
</dbReference>
<dbReference type="CDD" id="cd06261">
    <property type="entry name" value="TM_PBP2"/>
    <property type="match status" value="1"/>
</dbReference>
<evidence type="ECO:0000256" key="3">
    <source>
        <dbReference type="ARBA" id="ARBA00022475"/>
    </source>
</evidence>
<keyword evidence="5 7" id="KW-1133">Transmembrane helix</keyword>
<keyword evidence="6 7" id="KW-0472">Membrane</keyword>
<feature type="transmembrane region" description="Helical" evidence="7">
    <location>
        <begin position="329"/>
        <end position="348"/>
    </location>
</feature>
<gene>
    <name evidence="9" type="primary">oppB</name>
    <name evidence="9" type="ORF">EELLY_v1c04310</name>
</gene>
<accession>A0A8E2QW31</accession>
<evidence type="ECO:0000256" key="1">
    <source>
        <dbReference type="ARBA" id="ARBA00004651"/>
    </source>
</evidence>
<dbReference type="Pfam" id="PF00528">
    <property type="entry name" value="BPD_transp_1"/>
    <property type="match status" value="1"/>
</dbReference>
<feature type="transmembrane region" description="Helical" evidence="7">
    <location>
        <begin position="229"/>
        <end position="247"/>
    </location>
</feature>
<reference evidence="9 10" key="1">
    <citation type="submission" date="2017-11" db="EMBL/GenBank/DDBJ databases">
        <title>Genome sequence of Entomoplasma ellychniae ELCN-1 (ATCC 43707).</title>
        <authorList>
            <person name="Lo W.-S."/>
            <person name="Gasparich G.E."/>
            <person name="Kuo C.-H."/>
        </authorList>
    </citation>
    <scope>NUCLEOTIDE SEQUENCE [LARGE SCALE GENOMIC DNA]</scope>
    <source>
        <strain evidence="9 10">ELCN-1</strain>
    </source>
</reference>
<evidence type="ECO:0000256" key="4">
    <source>
        <dbReference type="ARBA" id="ARBA00022692"/>
    </source>
</evidence>
<proteinExistence type="inferred from homology"/>
<evidence type="ECO:0000256" key="7">
    <source>
        <dbReference type="RuleBase" id="RU363032"/>
    </source>
</evidence>
<dbReference type="AlphaFoldDB" id="A0A8E2QW31"/>
<dbReference type="GO" id="GO:0055085">
    <property type="term" value="P:transmembrane transport"/>
    <property type="evidence" value="ECO:0007669"/>
    <property type="project" value="InterPro"/>
</dbReference>
<dbReference type="PROSITE" id="PS50928">
    <property type="entry name" value="ABC_TM1"/>
    <property type="match status" value="1"/>
</dbReference>
<dbReference type="NCBIfam" id="NF043081">
    <property type="entry name" value="MMSYN1_0165"/>
    <property type="match status" value="1"/>
</dbReference>
<comment type="caution">
    <text evidence="9">The sequence shown here is derived from an EMBL/GenBank/DDBJ whole genome shotgun (WGS) entry which is preliminary data.</text>
</comment>
<dbReference type="GO" id="GO:0005886">
    <property type="term" value="C:plasma membrane"/>
    <property type="evidence" value="ECO:0007669"/>
    <property type="project" value="UniProtKB-SubCell"/>
</dbReference>
<dbReference type="RefSeq" id="WP_104205842.1">
    <property type="nucleotide sequence ID" value="NZ_PHND01000001.1"/>
</dbReference>
<comment type="subcellular location">
    <subcellularLocation>
        <location evidence="1 7">Cell membrane</location>
        <topology evidence="1 7">Multi-pass membrane protein</topology>
    </subcellularLocation>
</comment>
<protein>
    <submittedName>
        <fullName evidence="9">Oligopeptide ABC transporter permease</fullName>
    </submittedName>
</protein>
<feature type="domain" description="ABC transmembrane type-1" evidence="8">
    <location>
        <begin position="190"/>
        <end position="391"/>
    </location>
</feature>
<dbReference type="Gene3D" id="1.10.3720.10">
    <property type="entry name" value="MetI-like"/>
    <property type="match status" value="1"/>
</dbReference>
<keyword evidence="10" id="KW-1185">Reference proteome</keyword>
<comment type="similarity">
    <text evidence="7">Belongs to the binding-protein-dependent transport system permease family.</text>
</comment>
<name>A0A8E2QW31_9MOLU</name>
<evidence type="ECO:0000313" key="9">
    <source>
        <dbReference type="EMBL" id="PPE04751.1"/>
    </source>
</evidence>
<keyword evidence="3" id="KW-1003">Cell membrane</keyword>